<dbReference type="Proteomes" id="UP001551176">
    <property type="component" value="Unassembled WGS sequence"/>
</dbReference>
<proteinExistence type="predicted"/>
<keyword evidence="3" id="KW-1185">Reference proteome</keyword>
<reference evidence="2 3" key="1">
    <citation type="submission" date="2024-06" db="EMBL/GenBank/DDBJ databases">
        <title>The Natural Products Discovery Center: Release of the First 8490 Sequenced Strains for Exploring Actinobacteria Biosynthetic Diversity.</title>
        <authorList>
            <person name="Kalkreuter E."/>
            <person name="Kautsar S.A."/>
            <person name="Yang D."/>
            <person name="Bader C.D."/>
            <person name="Teijaro C.N."/>
            <person name="Fluegel L."/>
            <person name="Davis C.M."/>
            <person name="Simpson J.R."/>
            <person name="Lauterbach L."/>
            <person name="Steele A.D."/>
            <person name="Gui C."/>
            <person name="Meng S."/>
            <person name="Li G."/>
            <person name="Viehrig K."/>
            <person name="Ye F."/>
            <person name="Su P."/>
            <person name="Kiefer A.F."/>
            <person name="Nichols A."/>
            <person name="Cepeda A.J."/>
            <person name="Yan W."/>
            <person name="Fan B."/>
            <person name="Jiang Y."/>
            <person name="Adhikari A."/>
            <person name="Zheng C.-J."/>
            <person name="Schuster L."/>
            <person name="Cowan T.M."/>
            <person name="Smanski M.J."/>
            <person name="Chevrette M.G."/>
            <person name="De Carvalho L.P.S."/>
            <person name="Shen B."/>
        </authorList>
    </citation>
    <scope>NUCLEOTIDE SEQUENCE [LARGE SCALE GENOMIC DNA]</scope>
    <source>
        <strain evidence="2 3">NPDC046838</strain>
    </source>
</reference>
<dbReference type="EMBL" id="JBEYXV010000025">
    <property type="protein sequence ID" value="MEU6826288.1"/>
    <property type="molecule type" value="Genomic_DNA"/>
</dbReference>
<gene>
    <name evidence="2" type="ORF">ABZ921_37220</name>
</gene>
<evidence type="ECO:0000313" key="3">
    <source>
        <dbReference type="Proteomes" id="UP001551176"/>
    </source>
</evidence>
<accession>A0ABV3BZ57</accession>
<name>A0ABV3BZ57_9ACTN</name>
<evidence type="ECO:0000256" key="1">
    <source>
        <dbReference type="SAM" id="MobiDB-lite"/>
    </source>
</evidence>
<evidence type="ECO:0008006" key="4">
    <source>
        <dbReference type="Google" id="ProtNLM"/>
    </source>
</evidence>
<protein>
    <recommendedName>
        <fullName evidence="4">ESX secretion-associated protein EspG</fullName>
    </recommendedName>
</protein>
<feature type="region of interest" description="Disordered" evidence="1">
    <location>
        <begin position="103"/>
        <end position="124"/>
    </location>
</feature>
<comment type="caution">
    <text evidence="2">The sequence shown here is derived from an EMBL/GenBank/DDBJ whole genome shotgun (WGS) entry which is preliminary data.</text>
</comment>
<dbReference type="RefSeq" id="WP_359357363.1">
    <property type="nucleotide sequence ID" value="NZ_JBEYXV010000025.1"/>
</dbReference>
<evidence type="ECO:0000313" key="2">
    <source>
        <dbReference type="EMBL" id="MEU6826288.1"/>
    </source>
</evidence>
<organism evidence="2 3">
    <name type="scientific">Streptomyces atriruber</name>
    <dbReference type="NCBI Taxonomy" id="545121"/>
    <lineage>
        <taxon>Bacteria</taxon>
        <taxon>Bacillati</taxon>
        <taxon>Actinomycetota</taxon>
        <taxon>Actinomycetes</taxon>
        <taxon>Kitasatosporales</taxon>
        <taxon>Streptomycetaceae</taxon>
        <taxon>Streptomyces</taxon>
    </lineage>
</organism>
<sequence length="250" mass="26725">MWIDPQLFVVDSSARDPKADLWFAEPAGFSAVPINVLLNEAEGDESDALRTLLAPILNTAPDDLAKRSFLAQVGRARRLLRALCEAGTVYCAIGLHRDDAVGDDDSGSDGASAGSDETADVSVRSAGGADRPLLSFLTLSWRDVAVAPPSVTAARAVVPTEGDAHDRIEYVEDAPCGPVTISETLRRPSAASGFAQIPLLQIHAHLPHPDGRRLAVLSLSTQAVHRRDDYRRILRGSVELISFEDPLATS</sequence>